<dbReference type="CDD" id="cd00009">
    <property type="entry name" value="AAA"/>
    <property type="match status" value="1"/>
</dbReference>
<dbReference type="InterPro" id="IPR002078">
    <property type="entry name" value="Sigma_54_int"/>
</dbReference>
<evidence type="ECO:0000256" key="1">
    <source>
        <dbReference type="ARBA" id="ARBA00022741"/>
    </source>
</evidence>
<dbReference type="Pfam" id="PF00158">
    <property type="entry name" value="Sigma54_activat"/>
    <property type="match status" value="1"/>
</dbReference>
<dbReference type="PANTHER" id="PTHR32071">
    <property type="entry name" value="TRANSCRIPTIONAL REGULATORY PROTEIN"/>
    <property type="match status" value="1"/>
</dbReference>
<keyword evidence="6" id="KW-0804">Transcription</keyword>
<organism evidence="10 11">
    <name type="scientific">Aminipila luticellarii</name>
    <dbReference type="NCBI Taxonomy" id="2507160"/>
    <lineage>
        <taxon>Bacteria</taxon>
        <taxon>Bacillati</taxon>
        <taxon>Bacillota</taxon>
        <taxon>Clostridia</taxon>
        <taxon>Peptostreptococcales</taxon>
        <taxon>Anaerovoracaceae</taxon>
        <taxon>Aminipila</taxon>
    </lineage>
</organism>
<gene>
    <name evidence="10" type="ORF">EQM06_05030</name>
</gene>
<reference evidence="10 11" key="1">
    <citation type="submission" date="2019-01" db="EMBL/GenBank/DDBJ databases">
        <title>Draft genomes of a novel of Aminipila strains.</title>
        <authorList>
            <person name="Ma S."/>
        </authorList>
    </citation>
    <scope>NUCLEOTIDE SEQUENCE [LARGE SCALE GENOMIC DNA]</scope>
    <source>
        <strain evidence="11">JN-39</strain>
    </source>
</reference>
<sequence length="477" mass="54327">MIMNQDYNVMKIPVAGYLETDFYRILEILYDDFTIISNTGVIESVLPKFEAVYGIPIDKAIGSTIMEMEEAKIFNPCVSMVVLRTLEPVTMLQRTINGTFLMCTSIPILNEDGTLYKIVSYTRDSEKYEHLTEEYENLQRTLKAYDIELSKLRKRFKREYPIIGSSPQIQNSIYLAEKYAGFDANLLITGESGVGKNLFTNLIHQNSKRKSKPLVSINCGAIPENLLESEFFGYEAGAFTGASSSGKEGLIQLSHGGTLFLDEIGELPLRMQVKLLKVIQEKKVMPVGGTKEISVDFRLITATNKDLKQMIREGKFREDLFYRLNVLTLHIPSLRERKSDIFSLVDYFCKKFKEQYHVTRSFSSKAMEYLESYSWPGNIRELENTIERAVLTSDNMVITEQDLPVIFQPDEISLSALSQEKTLKEILQTVEKTVLLNTYKKYRTTTGVAKALGISQPSASLKLEKYLDRNTKISSSF</sequence>
<evidence type="ECO:0000313" key="10">
    <source>
        <dbReference type="EMBL" id="QAT42638.1"/>
    </source>
</evidence>
<dbReference type="Gene3D" id="1.10.10.60">
    <property type="entry name" value="Homeodomain-like"/>
    <property type="match status" value="1"/>
</dbReference>
<proteinExistence type="predicted"/>
<dbReference type="InterPro" id="IPR025943">
    <property type="entry name" value="Sigma_54_int_dom_ATP-bd_2"/>
</dbReference>
<dbReference type="PROSITE" id="PS50045">
    <property type="entry name" value="SIGMA54_INTERACT_4"/>
    <property type="match status" value="1"/>
</dbReference>
<dbReference type="Gene3D" id="3.40.50.300">
    <property type="entry name" value="P-loop containing nucleotide triphosphate hydrolases"/>
    <property type="match status" value="1"/>
</dbReference>
<dbReference type="GO" id="GO:0005524">
    <property type="term" value="F:ATP binding"/>
    <property type="evidence" value="ECO:0007669"/>
    <property type="project" value="UniProtKB-KW"/>
</dbReference>
<dbReference type="Pfam" id="PF25601">
    <property type="entry name" value="AAA_lid_14"/>
    <property type="match status" value="1"/>
</dbReference>
<dbReference type="KEGG" id="amij:EQM06_05030"/>
<dbReference type="GO" id="GO:0003677">
    <property type="term" value="F:DNA binding"/>
    <property type="evidence" value="ECO:0007669"/>
    <property type="project" value="UniProtKB-KW"/>
</dbReference>
<evidence type="ECO:0000256" key="8">
    <source>
        <dbReference type="SAM" id="Coils"/>
    </source>
</evidence>
<dbReference type="InterPro" id="IPR027417">
    <property type="entry name" value="P-loop_NTPase"/>
</dbReference>
<evidence type="ECO:0000256" key="7">
    <source>
        <dbReference type="ARBA" id="ARBA00029500"/>
    </source>
</evidence>
<dbReference type="InterPro" id="IPR058031">
    <property type="entry name" value="AAA_lid_NorR"/>
</dbReference>
<protein>
    <recommendedName>
        <fullName evidence="7">HTH-type transcriptional regulatory protein TyrR</fullName>
    </recommendedName>
</protein>
<feature type="domain" description="Sigma-54 factor interaction" evidence="9">
    <location>
        <begin position="162"/>
        <end position="391"/>
    </location>
</feature>
<dbReference type="OrthoDB" id="1672812at2"/>
<evidence type="ECO:0000256" key="4">
    <source>
        <dbReference type="ARBA" id="ARBA00023015"/>
    </source>
</evidence>
<evidence type="ECO:0000313" key="11">
    <source>
        <dbReference type="Proteomes" id="UP000287601"/>
    </source>
</evidence>
<dbReference type="PROSITE" id="PS00676">
    <property type="entry name" value="SIGMA54_INTERACT_2"/>
    <property type="match status" value="1"/>
</dbReference>
<feature type="coiled-coil region" evidence="8">
    <location>
        <begin position="121"/>
        <end position="155"/>
    </location>
</feature>
<dbReference type="InterPro" id="IPR025662">
    <property type="entry name" value="Sigma_54_int_dom_ATP-bd_1"/>
</dbReference>
<evidence type="ECO:0000256" key="5">
    <source>
        <dbReference type="ARBA" id="ARBA00023125"/>
    </source>
</evidence>
<keyword evidence="8" id="KW-0175">Coiled coil</keyword>
<evidence type="ECO:0000259" key="9">
    <source>
        <dbReference type="PROSITE" id="PS50045"/>
    </source>
</evidence>
<name>A0A410PUS1_9FIRM</name>
<dbReference type="Gene3D" id="1.10.8.60">
    <property type="match status" value="1"/>
</dbReference>
<dbReference type="GO" id="GO:0006355">
    <property type="term" value="P:regulation of DNA-templated transcription"/>
    <property type="evidence" value="ECO:0007669"/>
    <property type="project" value="InterPro"/>
</dbReference>
<keyword evidence="3" id="KW-0067">ATP-binding</keyword>
<dbReference type="Proteomes" id="UP000287601">
    <property type="component" value="Chromosome"/>
</dbReference>
<evidence type="ECO:0000256" key="6">
    <source>
        <dbReference type="ARBA" id="ARBA00023163"/>
    </source>
</evidence>
<dbReference type="Gene3D" id="3.30.450.20">
    <property type="entry name" value="PAS domain"/>
    <property type="match status" value="1"/>
</dbReference>
<keyword evidence="2" id="KW-0058">Aromatic hydrocarbons catabolism</keyword>
<dbReference type="InterPro" id="IPR030828">
    <property type="entry name" value="HTH_TyrR"/>
</dbReference>
<dbReference type="InterPro" id="IPR003593">
    <property type="entry name" value="AAA+_ATPase"/>
</dbReference>
<accession>A0A410PUS1</accession>
<evidence type="ECO:0000256" key="2">
    <source>
        <dbReference type="ARBA" id="ARBA00022797"/>
    </source>
</evidence>
<dbReference type="AlphaFoldDB" id="A0A410PUS1"/>
<dbReference type="SMART" id="SM00382">
    <property type="entry name" value="AAA"/>
    <property type="match status" value="1"/>
</dbReference>
<dbReference type="SUPFAM" id="SSF52540">
    <property type="entry name" value="P-loop containing nucleoside triphosphate hydrolases"/>
    <property type="match status" value="1"/>
</dbReference>
<dbReference type="PROSITE" id="PS00688">
    <property type="entry name" value="SIGMA54_INTERACT_3"/>
    <property type="match status" value="1"/>
</dbReference>
<dbReference type="PROSITE" id="PS00675">
    <property type="entry name" value="SIGMA54_INTERACT_1"/>
    <property type="match status" value="1"/>
</dbReference>
<dbReference type="PANTHER" id="PTHR32071:SF57">
    <property type="entry name" value="C4-DICARBOXYLATE TRANSPORT TRANSCRIPTIONAL REGULATORY PROTEIN DCTD"/>
    <property type="match status" value="1"/>
</dbReference>
<keyword evidence="5" id="KW-0238">DNA-binding</keyword>
<dbReference type="Pfam" id="PF18024">
    <property type="entry name" value="HTH_50"/>
    <property type="match status" value="1"/>
</dbReference>
<dbReference type="RefSeq" id="WP_128745288.1">
    <property type="nucleotide sequence ID" value="NZ_CP035281.1"/>
</dbReference>
<dbReference type="EMBL" id="CP035281">
    <property type="protein sequence ID" value="QAT42638.1"/>
    <property type="molecule type" value="Genomic_DNA"/>
</dbReference>
<dbReference type="InterPro" id="IPR025944">
    <property type="entry name" value="Sigma_54_int_dom_CS"/>
</dbReference>
<keyword evidence="11" id="KW-1185">Reference proteome</keyword>
<keyword evidence="4" id="KW-0805">Transcription regulation</keyword>
<keyword evidence="1" id="KW-0547">Nucleotide-binding</keyword>
<dbReference type="FunFam" id="3.40.50.300:FF:000006">
    <property type="entry name" value="DNA-binding transcriptional regulator NtrC"/>
    <property type="match status" value="1"/>
</dbReference>
<evidence type="ECO:0000256" key="3">
    <source>
        <dbReference type="ARBA" id="ARBA00022840"/>
    </source>
</evidence>